<name>A0ABR1FME1_AURAN</name>
<dbReference type="EC" id="4.3.3.7" evidence="4"/>
<comment type="caution">
    <text evidence="16">The sequence shown here is derived from an EMBL/GenBank/DDBJ whole genome shotgun (WGS) entry which is preliminary data.</text>
</comment>
<dbReference type="PRINTS" id="PR00146">
    <property type="entry name" value="DHPICSNTHASE"/>
</dbReference>
<evidence type="ECO:0000256" key="1">
    <source>
        <dbReference type="ARBA" id="ARBA00003294"/>
    </source>
</evidence>
<feature type="domain" description="LOR/SDH bifunctional enzyme conserved" evidence="15">
    <location>
        <begin position="356"/>
        <end position="432"/>
    </location>
</feature>
<comment type="catalytic activity">
    <reaction evidence="12">
        <text>L-aspartate 4-semialdehyde + pyruvate = (2S,4S)-4-hydroxy-2,3,4,5-tetrahydrodipicolinate + H2O + H(+)</text>
        <dbReference type="Rhea" id="RHEA:34171"/>
        <dbReference type="ChEBI" id="CHEBI:15361"/>
        <dbReference type="ChEBI" id="CHEBI:15377"/>
        <dbReference type="ChEBI" id="CHEBI:15378"/>
        <dbReference type="ChEBI" id="CHEBI:67139"/>
        <dbReference type="ChEBI" id="CHEBI:537519"/>
        <dbReference type="EC" id="4.3.3.7"/>
    </reaction>
</comment>
<dbReference type="PROSITE" id="PS00665">
    <property type="entry name" value="DHDPS_1"/>
    <property type="match status" value="1"/>
</dbReference>
<keyword evidence="7" id="KW-0220">Diaminopimelate biosynthesis</keyword>
<dbReference type="NCBIfam" id="TIGR00674">
    <property type="entry name" value="dapA"/>
    <property type="match status" value="1"/>
</dbReference>
<dbReference type="SUPFAM" id="SSF51569">
    <property type="entry name" value="Aldolase"/>
    <property type="match status" value="1"/>
</dbReference>
<dbReference type="Gene3D" id="3.20.20.70">
    <property type="entry name" value="Aldolase class I"/>
    <property type="match status" value="1"/>
</dbReference>
<dbReference type="Pfam" id="PF00701">
    <property type="entry name" value="DHDPS"/>
    <property type="match status" value="1"/>
</dbReference>
<dbReference type="InterPro" id="IPR007545">
    <property type="entry name" value="LOR/SDH_bifunc_enz_cons_dom"/>
</dbReference>
<keyword evidence="6" id="KW-0028">Amino-acid biosynthesis</keyword>
<dbReference type="PROSITE" id="PS00666">
    <property type="entry name" value="DHDPS_2"/>
    <property type="match status" value="1"/>
</dbReference>
<dbReference type="SMART" id="SM01130">
    <property type="entry name" value="DHDPS"/>
    <property type="match status" value="1"/>
</dbReference>
<keyword evidence="11" id="KW-0704">Schiff base</keyword>
<reference evidence="16 17" key="1">
    <citation type="submission" date="2024-03" db="EMBL/GenBank/DDBJ databases">
        <title>Aureococcus anophagefferens CCMP1851 and Kratosvirus quantuckense: Draft genome of a second virus-susceptible host strain in the model system.</title>
        <authorList>
            <person name="Chase E."/>
            <person name="Truchon A.R."/>
            <person name="Schepens W."/>
            <person name="Wilhelm S.W."/>
        </authorList>
    </citation>
    <scope>NUCLEOTIDE SEQUENCE [LARGE SCALE GENOMIC DNA]</scope>
    <source>
        <strain evidence="16 17">CCMP1851</strain>
    </source>
</reference>
<evidence type="ECO:0000259" key="15">
    <source>
        <dbReference type="Pfam" id="PF04455"/>
    </source>
</evidence>
<evidence type="ECO:0000313" key="17">
    <source>
        <dbReference type="Proteomes" id="UP001363151"/>
    </source>
</evidence>
<dbReference type="PANTHER" id="PTHR12128:SF66">
    <property type="entry name" value="4-HYDROXY-2-OXOGLUTARATE ALDOLASE, MITOCHONDRIAL"/>
    <property type="match status" value="1"/>
</dbReference>
<dbReference type="Gene3D" id="3.30.70.2690">
    <property type="entry name" value="LOR/SDH bifunctional enzyme, conserved domain"/>
    <property type="match status" value="1"/>
</dbReference>
<dbReference type="HAMAP" id="MF_00418">
    <property type="entry name" value="DapA"/>
    <property type="match status" value="1"/>
</dbReference>
<evidence type="ECO:0000256" key="8">
    <source>
        <dbReference type="ARBA" id="ARBA00023027"/>
    </source>
</evidence>
<proteinExistence type="inferred from homology"/>
<comment type="similarity">
    <text evidence="3">Belongs to the DapA family.</text>
</comment>
<evidence type="ECO:0000313" key="16">
    <source>
        <dbReference type="EMBL" id="KAK7233499.1"/>
    </source>
</evidence>
<dbReference type="Proteomes" id="UP001363151">
    <property type="component" value="Unassembled WGS sequence"/>
</dbReference>
<evidence type="ECO:0000256" key="5">
    <source>
        <dbReference type="ARBA" id="ARBA00022490"/>
    </source>
</evidence>
<dbReference type="EMBL" id="JBBJCI010000359">
    <property type="protein sequence ID" value="KAK7233499.1"/>
    <property type="molecule type" value="Genomic_DNA"/>
</dbReference>
<evidence type="ECO:0000256" key="13">
    <source>
        <dbReference type="SAM" id="MobiDB-lite"/>
    </source>
</evidence>
<keyword evidence="9" id="KW-0457">Lysine biosynthesis</keyword>
<dbReference type="InterPro" id="IPR020625">
    <property type="entry name" value="Schiff_base-form_aldolases_AS"/>
</dbReference>
<evidence type="ECO:0000256" key="7">
    <source>
        <dbReference type="ARBA" id="ARBA00022915"/>
    </source>
</evidence>
<dbReference type="InterPro" id="IPR005263">
    <property type="entry name" value="DapA"/>
</dbReference>
<keyword evidence="5" id="KW-0963">Cytoplasm</keyword>
<dbReference type="CDD" id="cd00950">
    <property type="entry name" value="DHDPS"/>
    <property type="match status" value="1"/>
</dbReference>
<keyword evidence="8" id="KW-0520">NAD</keyword>
<sequence>MRVLLALILAAQSAAFGPHATPRRLGALRPSRSSRSSTTMMARGPMPLPGGGKSLVALATPMADDGAVDLDALRALLRWHVAEGTAGVVILGTTGEASCLTNEEKEEVMAATREEIGGVLPIVVGTGTISTAATIAATKQAKLFGADAALVVTPYYVKPSQAGLLAHFTAVADAVDLPIVLYNVPGRTGVDMTVETTVKLSKHANVVGLKDATGANNRVGPLRAVCGAGFRQYSGEDGMARDYVTQGGDGVISVTANVAPAAVAQVMAAAGSGDADAAEKVDASLQSLHRDLFCEANPIPVKWALQRMGRTAGGIRSPLSPLDLDFHDRVYAALAQASCVEGGAETTGSFGWPSKDLVLRGHLFDTGLINQALDIIETSGGDLELSNLNVSPNDQFNTEFNFKRPSSVDIRVFGVDDDAVAAIVARLHSLVEVMDKAEGSLTEV</sequence>
<keyword evidence="14" id="KW-0732">Signal</keyword>
<evidence type="ECO:0000256" key="6">
    <source>
        <dbReference type="ARBA" id="ARBA00022605"/>
    </source>
</evidence>
<feature type="region of interest" description="Disordered" evidence="13">
    <location>
        <begin position="20"/>
        <end position="46"/>
    </location>
</feature>
<feature type="chain" id="PRO_5045634987" description="4-hydroxy-tetrahydrodipicolinate synthase" evidence="14">
    <location>
        <begin position="16"/>
        <end position="444"/>
    </location>
</feature>
<dbReference type="PANTHER" id="PTHR12128">
    <property type="entry name" value="DIHYDRODIPICOLINATE SYNTHASE"/>
    <property type="match status" value="1"/>
</dbReference>
<keyword evidence="17" id="KW-1185">Reference proteome</keyword>
<evidence type="ECO:0000256" key="10">
    <source>
        <dbReference type="ARBA" id="ARBA00023239"/>
    </source>
</evidence>
<feature type="compositionally biased region" description="Low complexity" evidence="13">
    <location>
        <begin position="23"/>
        <end position="44"/>
    </location>
</feature>
<dbReference type="InterPro" id="IPR013785">
    <property type="entry name" value="Aldolase_TIM"/>
</dbReference>
<dbReference type="InterPro" id="IPR002220">
    <property type="entry name" value="DapA-like"/>
</dbReference>
<dbReference type="InterPro" id="IPR020624">
    <property type="entry name" value="Schiff_base-form_aldolases_CS"/>
</dbReference>
<evidence type="ECO:0000256" key="11">
    <source>
        <dbReference type="ARBA" id="ARBA00023270"/>
    </source>
</evidence>
<feature type="signal peptide" evidence="14">
    <location>
        <begin position="1"/>
        <end position="15"/>
    </location>
</feature>
<evidence type="ECO:0000256" key="14">
    <source>
        <dbReference type="SAM" id="SignalP"/>
    </source>
</evidence>
<evidence type="ECO:0000256" key="9">
    <source>
        <dbReference type="ARBA" id="ARBA00023154"/>
    </source>
</evidence>
<accession>A0ABR1FME1</accession>
<organism evidence="16 17">
    <name type="scientific">Aureococcus anophagefferens</name>
    <name type="common">Harmful bloom alga</name>
    <dbReference type="NCBI Taxonomy" id="44056"/>
    <lineage>
        <taxon>Eukaryota</taxon>
        <taxon>Sar</taxon>
        <taxon>Stramenopiles</taxon>
        <taxon>Ochrophyta</taxon>
        <taxon>Pelagophyceae</taxon>
        <taxon>Pelagomonadales</taxon>
        <taxon>Pelagomonadaceae</taxon>
        <taxon>Aureococcus</taxon>
    </lineage>
</organism>
<evidence type="ECO:0000256" key="4">
    <source>
        <dbReference type="ARBA" id="ARBA00012086"/>
    </source>
</evidence>
<comment type="pathway">
    <text evidence="2">Amino-acid biosynthesis; L-lysine biosynthesis via DAP pathway; (S)-tetrahydrodipicolinate from L-aspartate: step 3/4.</text>
</comment>
<dbReference type="Pfam" id="PF04455">
    <property type="entry name" value="Saccharop_dh_N"/>
    <property type="match status" value="1"/>
</dbReference>
<keyword evidence="10" id="KW-0456">Lyase</keyword>
<evidence type="ECO:0000256" key="12">
    <source>
        <dbReference type="ARBA" id="ARBA00047836"/>
    </source>
</evidence>
<evidence type="ECO:0000256" key="2">
    <source>
        <dbReference type="ARBA" id="ARBA00005120"/>
    </source>
</evidence>
<gene>
    <name evidence="16" type="ORF">SO694_00104098</name>
</gene>
<protein>
    <recommendedName>
        <fullName evidence="4">4-hydroxy-tetrahydrodipicolinate synthase</fullName>
        <ecNumber evidence="4">4.3.3.7</ecNumber>
    </recommendedName>
</protein>
<evidence type="ECO:0000256" key="3">
    <source>
        <dbReference type="ARBA" id="ARBA00007592"/>
    </source>
</evidence>
<comment type="function">
    <text evidence="1">Catalyzes the condensation of (S)-aspartate-beta-semialdehyde [(S)-ASA] and pyruvate to 4-hydroxy-tetrahydrodipicolinate (HTPA).</text>
</comment>
<dbReference type="InterPro" id="IPR043009">
    <property type="entry name" value="LOR/SDH_bifunc_enz_cons_dom_sf"/>
</dbReference>